<evidence type="ECO:0000313" key="2">
    <source>
        <dbReference type="EMBL" id="GLK91816.1"/>
    </source>
</evidence>
<feature type="domain" description="DUF5629" evidence="1">
    <location>
        <begin position="2"/>
        <end position="83"/>
    </location>
</feature>
<dbReference type="Pfam" id="PF18629">
    <property type="entry name" value="DUF5629"/>
    <property type="match status" value="1"/>
</dbReference>
<name>A0A9W6K9B5_9PSED</name>
<evidence type="ECO:0000259" key="1">
    <source>
        <dbReference type="Pfam" id="PF18629"/>
    </source>
</evidence>
<dbReference type="RefSeq" id="WP_271198080.1">
    <property type="nucleotide sequence ID" value="NZ_BSFN01000027.1"/>
</dbReference>
<accession>A0A9W6K9B5</accession>
<evidence type="ECO:0000313" key="3">
    <source>
        <dbReference type="Proteomes" id="UP001143328"/>
    </source>
</evidence>
<dbReference type="AlphaFoldDB" id="A0A9W6K9B5"/>
<keyword evidence="3" id="KW-1185">Reference proteome</keyword>
<dbReference type="Gene3D" id="2.30.29.190">
    <property type="match status" value="1"/>
</dbReference>
<proteinExistence type="predicted"/>
<reference evidence="2" key="1">
    <citation type="journal article" date="2014" name="Int. J. Syst. Evol. Microbiol.">
        <title>Complete genome sequence of Corynebacterium casei LMG S-19264T (=DSM 44701T), isolated from a smear-ripened cheese.</title>
        <authorList>
            <consortium name="US DOE Joint Genome Institute (JGI-PGF)"/>
            <person name="Walter F."/>
            <person name="Albersmeier A."/>
            <person name="Kalinowski J."/>
            <person name="Ruckert C."/>
        </authorList>
    </citation>
    <scope>NUCLEOTIDE SEQUENCE</scope>
    <source>
        <strain evidence="2">VKM B-2935</strain>
    </source>
</reference>
<dbReference type="InterPro" id="IPR041081">
    <property type="entry name" value="DUF5629"/>
</dbReference>
<organism evidence="2 3">
    <name type="scientific">Pseudomonas turukhanskensis</name>
    <dbReference type="NCBI Taxonomy" id="1806536"/>
    <lineage>
        <taxon>Bacteria</taxon>
        <taxon>Pseudomonadati</taxon>
        <taxon>Pseudomonadota</taxon>
        <taxon>Gammaproteobacteria</taxon>
        <taxon>Pseudomonadales</taxon>
        <taxon>Pseudomonadaceae</taxon>
        <taxon>Pseudomonas</taxon>
    </lineage>
</organism>
<protein>
    <recommendedName>
        <fullName evidence="1">DUF5629 domain-containing protein</fullName>
    </recommendedName>
</protein>
<sequence>MTLLTVLQTADMLEINGLYAWQFELHSDPAHVGPALRIECMDGRELRKWQFSLEQIAAAQHNVATDSWAISDDKGSHELKALAGINADNADADDDTPEDDNAL</sequence>
<gene>
    <name evidence="2" type="ORF">GCM10017655_48800</name>
</gene>
<dbReference type="EMBL" id="BSFN01000027">
    <property type="protein sequence ID" value="GLK91816.1"/>
    <property type="molecule type" value="Genomic_DNA"/>
</dbReference>
<reference evidence="2" key="2">
    <citation type="submission" date="2023-01" db="EMBL/GenBank/DDBJ databases">
        <authorList>
            <person name="Sun Q."/>
            <person name="Evtushenko L."/>
        </authorList>
    </citation>
    <scope>NUCLEOTIDE SEQUENCE</scope>
    <source>
        <strain evidence="2">VKM B-2935</strain>
    </source>
</reference>
<dbReference type="Proteomes" id="UP001143328">
    <property type="component" value="Unassembled WGS sequence"/>
</dbReference>
<comment type="caution">
    <text evidence="2">The sequence shown here is derived from an EMBL/GenBank/DDBJ whole genome shotgun (WGS) entry which is preliminary data.</text>
</comment>